<dbReference type="Proteomes" id="UP000694001">
    <property type="component" value="Chromosome"/>
</dbReference>
<evidence type="ECO:0000256" key="6">
    <source>
        <dbReference type="ARBA" id="ARBA00020397"/>
    </source>
</evidence>
<dbReference type="GO" id="GO:0016757">
    <property type="term" value="F:glycosyltransferase activity"/>
    <property type="evidence" value="ECO:0007669"/>
    <property type="project" value="UniProtKB-KW"/>
</dbReference>
<dbReference type="InterPro" id="IPR004517">
    <property type="entry name" value="HisZ"/>
</dbReference>
<evidence type="ECO:0000256" key="3">
    <source>
        <dbReference type="ARBA" id="ARBA00005539"/>
    </source>
</evidence>
<comment type="subcellular location">
    <subcellularLocation>
        <location evidence="1 9">Cytoplasm</location>
    </subcellularLocation>
</comment>
<dbReference type="Pfam" id="PF13393">
    <property type="entry name" value="tRNA-synt_His"/>
    <property type="match status" value="1"/>
</dbReference>
<reference evidence="11" key="1">
    <citation type="submission" date="2021-06" db="EMBL/GenBank/DDBJ databases">
        <title>Elioraea tepida, sp. nov., a moderately thermophilic aerobic anoxygenic phototrophic bacterium isolated from an alkaline siliceous hot spring mat community in Yellowstone National Park, WY, USA.</title>
        <authorList>
            <person name="Saini M.K."/>
            <person name="Yoshida S."/>
            <person name="Sebastian A."/>
            <person name="Hirose S."/>
            <person name="Hara E."/>
            <person name="Tamaki H."/>
            <person name="Soulier N.T."/>
            <person name="Albert I."/>
            <person name="Hanada S."/>
            <person name="Bryant D.A."/>
            <person name="Tank M."/>
        </authorList>
    </citation>
    <scope>NUCLEOTIDE SEQUENCE</scope>
    <source>
        <strain evidence="11">MS-P2</strain>
    </source>
</reference>
<dbReference type="GO" id="GO:0004821">
    <property type="term" value="F:histidine-tRNA ligase activity"/>
    <property type="evidence" value="ECO:0007669"/>
    <property type="project" value="TreeGrafter"/>
</dbReference>
<dbReference type="AlphaFoldDB" id="A0A975YL65"/>
<evidence type="ECO:0000259" key="10">
    <source>
        <dbReference type="PROSITE" id="PS50862"/>
    </source>
</evidence>
<evidence type="ECO:0000256" key="2">
    <source>
        <dbReference type="ARBA" id="ARBA00004667"/>
    </source>
</evidence>
<comment type="subunit">
    <text evidence="5">Homodimer.</text>
</comment>
<gene>
    <name evidence="9" type="primary">hisZ</name>
    <name evidence="11" type="ORF">KO353_03705</name>
</gene>
<evidence type="ECO:0000256" key="5">
    <source>
        <dbReference type="ARBA" id="ARBA00011738"/>
    </source>
</evidence>
<dbReference type="KEGG" id="elio:KO353_03705"/>
<evidence type="ECO:0000256" key="1">
    <source>
        <dbReference type="ARBA" id="ARBA00004496"/>
    </source>
</evidence>
<dbReference type="InterPro" id="IPR006195">
    <property type="entry name" value="aa-tRNA-synth_II"/>
</dbReference>
<keyword evidence="11" id="KW-0328">Glycosyltransferase</keyword>
<evidence type="ECO:0000256" key="8">
    <source>
        <dbReference type="ARBA" id="ARBA00025246"/>
    </source>
</evidence>
<keyword evidence="9" id="KW-0368">Histidine biosynthesis</keyword>
<accession>A0A975YL65</accession>
<dbReference type="PANTHER" id="PTHR43707">
    <property type="entry name" value="HISTIDYL-TRNA SYNTHETASE"/>
    <property type="match status" value="1"/>
</dbReference>
<keyword evidence="7 9" id="KW-0963">Cytoplasm</keyword>
<dbReference type="HAMAP" id="MF_00125">
    <property type="entry name" value="HisZ"/>
    <property type="match status" value="1"/>
</dbReference>
<dbReference type="GO" id="GO:0006427">
    <property type="term" value="P:histidyl-tRNA aminoacylation"/>
    <property type="evidence" value="ECO:0007669"/>
    <property type="project" value="TreeGrafter"/>
</dbReference>
<keyword evidence="11" id="KW-0808">Transferase</keyword>
<dbReference type="GO" id="GO:0005737">
    <property type="term" value="C:cytoplasm"/>
    <property type="evidence" value="ECO:0007669"/>
    <property type="project" value="UniProtKB-SubCell"/>
</dbReference>
<dbReference type="InterPro" id="IPR004516">
    <property type="entry name" value="HisRS/HisZ"/>
</dbReference>
<evidence type="ECO:0000256" key="9">
    <source>
        <dbReference type="HAMAP-Rule" id="MF_00125"/>
    </source>
</evidence>
<evidence type="ECO:0000313" key="12">
    <source>
        <dbReference type="Proteomes" id="UP000694001"/>
    </source>
</evidence>
<comment type="function">
    <text evidence="8 9">Required for the first step of histidine biosynthesis. May allow the feedback regulation of ATP phosphoribosyltransferase activity by histidine.</text>
</comment>
<dbReference type="EMBL" id="CP076448">
    <property type="protein sequence ID" value="QXM26197.1"/>
    <property type="molecule type" value="Genomic_DNA"/>
</dbReference>
<sequence length="381" mass="39841">MSRLLSLHPSLLPAGFVDVLPPEAETEAAAIEAMLGVFAAHGYERVKPPLLEFEESLLAGTGAATAEQTFRLMDPVSQRMLGLRADITPQVARIAAVRLARAPRPLRLSYNGQVLRVRGSELRPVRQMAQAGVELIGADAPEADAEVIAVAAEALAALGVPAVSFDLTLPTLADELLATLSVPPEREAALRHALDRKDAAEVALLAGPLADVLDELLHAAGPADRALEALSASPLPPRARALAERLARTVAAVRARSPGLALTADPLEFRGFRYHRGVAFTVFSAALAEELGRGGGYLAGEEPATGVTLYPDAALRAAPPRPRRPRVFVPLSLAARAPLLRAEGFATVAALGPVADAAAEARRLACTHLATEDGAVPLEGV</sequence>
<comment type="pathway">
    <text evidence="2 9">Amino-acid biosynthesis; L-histidine biosynthesis; L-histidine from 5-phospho-alpha-D-ribose 1-diphosphate: step 1/9.</text>
</comment>
<proteinExistence type="inferred from homology"/>
<comment type="subunit">
    <text evidence="4 9">Heteromultimer composed of HisG and HisZ subunits.</text>
</comment>
<comment type="miscellaneous">
    <text evidence="9">This function is generally fulfilled by the C-terminal part of HisG, which is missing in some bacteria such as this one.</text>
</comment>
<protein>
    <recommendedName>
        <fullName evidence="6 9">ATP phosphoribosyltransferase regulatory subunit</fullName>
    </recommendedName>
</protein>
<dbReference type="PANTHER" id="PTHR43707:SF1">
    <property type="entry name" value="HISTIDINE--TRNA LIGASE, MITOCHONDRIAL-RELATED"/>
    <property type="match status" value="1"/>
</dbReference>
<name>A0A975YL65_9PROT</name>
<dbReference type="GO" id="GO:0000105">
    <property type="term" value="P:L-histidine biosynthetic process"/>
    <property type="evidence" value="ECO:0007669"/>
    <property type="project" value="UniProtKB-UniRule"/>
</dbReference>
<keyword evidence="9" id="KW-0028">Amino-acid biosynthesis</keyword>
<dbReference type="PROSITE" id="PS50862">
    <property type="entry name" value="AA_TRNA_LIGASE_II"/>
    <property type="match status" value="1"/>
</dbReference>
<dbReference type="InterPro" id="IPR041715">
    <property type="entry name" value="HisRS-like_core"/>
</dbReference>
<comment type="similarity">
    <text evidence="3 9">Belongs to the class-II aminoacyl-tRNA synthetase family. HisZ subfamily.</text>
</comment>
<evidence type="ECO:0000256" key="4">
    <source>
        <dbReference type="ARBA" id="ARBA00011496"/>
    </source>
</evidence>
<keyword evidence="12" id="KW-1185">Reference proteome</keyword>
<organism evidence="11 12">
    <name type="scientific">Elioraea tepida</name>
    <dbReference type="NCBI Taxonomy" id="2843330"/>
    <lineage>
        <taxon>Bacteria</taxon>
        <taxon>Pseudomonadati</taxon>
        <taxon>Pseudomonadota</taxon>
        <taxon>Alphaproteobacteria</taxon>
        <taxon>Acetobacterales</taxon>
        <taxon>Elioraeaceae</taxon>
        <taxon>Elioraea</taxon>
    </lineage>
</organism>
<evidence type="ECO:0000313" key="11">
    <source>
        <dbReference type="EMBL" id="QXM26197.1"/>
    </source>
</evidence>
<feature type="domain" description="Aminoacyl-transfer RNA synthetases class-II family profile" evidence="10">
    <location>
        <begin position="37"/>
        <end position="311"/>
    </location>
</feature>
<evidence type="ECO:0000256" key="7">
    <source>
        <dbReference type="ARBA" id="ARBA00022490"/>
    </source>
</evidence>